<dbReference type="Pfam" id="PF26623">
    <property type="entry name" value="Psb35"/>
    <property type="match status" value="1"/>
</dbReference>
<keyword evidence="1" id="KW-1133">Transmembrane helix</keyword>
<dbReference type="AlphaFoldDB" id="A0A7C3PIX2"/>
<sequence length="74" mass="8033">MEMVLTTLFLAEAAQSTGRALDATVLVFLFVIGFIAAVTLGSIAWYNSRRPPGWETKERPDIVPPVDGSVEPRG</sequence>
<name>A0A7C3PIX2_9CYAN</name>
<organism evidence="2">
    <name type="scientific">Oscillatoriales cyanobacterium SpSt-418</name>
    <dbReference type="NCBI Taxonomy" id="2282169"/>
    <lineage>
        <taxon>Bacteria</taxon>
        <taxon>Bacillati</taxon>
        <taxon>Cyanobacteriota</taxon>
        <taxon>Cyanophyceae</taxon>
        <taxon>Oscillatoriophycideae</taxon>
        <taxon>Oscillatoriales</taxon>
    </lineage>
</organism>
<keyword evidence="1" id="KW-0472">Membrane</keyword>
<dbReference type="InterPro" id="IPR058149">
    <property type="entry name" value="Psb35"/>
</dbReference>
<feature type="transmembrane region" description="Helical" evidence="1">
    <location>
        <begin position="26"/>
        <end position="47"/>
    </location>
</feature>
<protein>
    <submittedName>
        <fullName evidence="2">Uncharacterized protein</fullName>
    </submittedName>
</protein>
<reference evidence="2" key="1">
    <citation type="journal article" date="2020" name="mSystems">
        <title>Genome- and Community-Level Interaction Insights into Carbon Utilization and Element Cycling Functions of Hydrothermarchaeota in Hydrothermal Sediment.</title>
        <authorList>
            <person name="Zhou Z."/>
            <person name="Liu Y."/>
            <person name="Xu W."/>
            <person name="Pan J."/>
            <person name="Luo Z.H."/>
            <person name="Li M."/>
        </authorList>
    </citation>
    <scope>NUCLEOTIDE SEQUENCE [LARGE SCALE GENOMIC DNA]</scope>
    <source>
        <strain evidence="2">SpSt-418</strain>
    </source>
</reference>
<evidence type="ECO:0000313" key="2">
    <source>
        <dbReference type="EMBL" id="HFM98896.1"/>
    </source>
</evidence>
<evidence type="ECO:0000256" key="1">
    <source>
        <dbReference type="SAM" id="Phobius"/>
    </source>
</evidence>
<comment type="caution">
    <text evidence="2">The sequence shown here is derived from an EMBL/GenBank/DDBJ whole genome shotgun (WGS) entry which is preliminary data.</text>
</comment>
<accession>A0A7C3PIX2</accession>
<keyword evidence="1" id="KW-0812">Transmembrane</keyword>
<dbReference type="EMBL" id="DSRU01000215">
    <property type="protein sequence ID" value="HFM98896.1"/>
    <property type="molecule type" value="Genomic_DNA"/>
</dbReference>
<gene>
    <name evidence="2" type="ORF">ENR64_14290</name>
</gene>
<dbReference type="NCBIfam" id="NF047378">
    <property type="entry name" value="photo_II_Psb35"/>
    <property type="match status" value="1"/>
</dbReference>
<proteinExistence type="predicted"/>